<dbReference type="InterPro" id="IPR012416">
    <property type="entry name" value="CBP60"/>
</dbReference>
<protein>
    <submittedName>
        <fullName evidence="3">Calmodulin-binding protein 60 B</fullName>
    </submittedName>
</protein>
<dbReference type="PANTHER" id="PTHR31713:SF14">
    <property type="entry name" value="CALMODULIN-BINDING PROTEIN 60 A"/>
    <property type="match status" value="1"/>
</dbReference>
<dbReference type="InterPro" id="IPR046830">
    <property type="entry name" value="Calmod_bind_M"/>
</dbReference>
<dbReference type="PANTHER" id="PTHR31713">
    <property type="entry name" value="OS02G0177800 PROTEIN"/>
    <property type="match status" value="1"/>
</dbReference>
<accession>A0A3L6EWB3</accession>
<comment type="caution">
    <text evidence="3">The sequence shown here is derived from an EMBL/GenBank/DDBJ whole genome shotgun (WGS) entry which is preliminary data.</text>
</comment>
<evidence type="ECO:0000313" key="3">
    <source>
        <dbReference type="EMBL" id="PWZ23647.1"/>
    </source>
</evidence>
<feature type="domain" description="Calmodulin binding protein central" evidence="2">
    <location>
        <begin position="19"/>
        <end position="43"/>
    </location>
</feature>
<organism evidence="3 4">
    <name type="scientific">Zea mays</name>
    <name type="common">Maize</name>
    <dbReference type="NCBI Taxonomy" id="4577"/>
    <lineage>
        <taxon>Eukaryota</taxon>
        <taxon>Viridiplantae</taxon>
        <taxon>Streptophyta</taxon>
        <taxon>Embryophyta</taxon>
        <taxon>Tracheophyta</taxon>
        <taxon>Spermatophyta</taxon>
        <taxon>Magnoliopsida</taxon>
        <taxon>Liliopsida</taxon>
        <taxon>Poales</taxon>
        <taxon>Poaceae</taxon>
        <taxon>PACMAD clade</taxon>
        <taxon>Panicoideae</taxon>
        <taxon>Andropogonodae</taxon>
        <taxon>Andropogoneae</taxon>
        <taxon>Tripsacinae</taxon>
        <taxon>Zea</taxon>
    </lineage>
</organism>
<dbReference type="Pfam" id="PF20451">
    <property type="entry name" value="Calmod_bind_M"/>
    <property type="match status" value="1"/>
</dbReference>
<dbReference type="GO" id="GO:0005516">
    <property type="term" value="F:calmodulin binding"/>
    <property type="evidence" value="ECO:0007669"/>
    <property type="project" value="InterPro"/>
</dbReference>
<name>A0A3L6EWB3_MAIZE</name>
<dbReference type="EMBL" id="NCVQ01000006">
    <property type="protein sequence ID" value="PWZ23647.1"/>
    <property type="molecule type" value="Genomic_DNA"/>
</dbReference>
<sequence>MAKNKYKYPCVLLTLLYVQIVQILGSGMSTKMWEASVEHAKTCVLTDKVHHYYPDGLNKAGVVFNVVGEVRGLISDKYVFVDDFTEKEKAEARAQ</sequence>
<dbReference type="AlphaFoldDB" id="A0A3L6EWB3"/>
<keyword evidence="1" id="KW-0732">Signal</keyword>
<evidence type="ECO:0000256" key="1">
    <source>
        <dbReference type="SAM" id="SignalP"/>
    </source>
</evidence>
<evidence type="ECO:0000259" key="2">
    <source>
        <dbReference type="Pfam" id="PF20451"/>
    </source>
</evidence>
<gene>
    <name evidence="3" type="primary">CBP60B_1</name>
    <name evidence="3" type="ORF">Zm00014a_042693</name>
</gene>
<evidence type="ECO:0000313" key="4">
    <source>
        <dbReference type="Proteomes" id="UP000251960"/>
    </source>
</evidence>
<proteinExistence type="predicted"/>
<feature type="chain" id="PRO_5017995628" evidence="1">
    <location>
        <begin position="26"/>
        <end position="95"/>
    </location>
</feature>
<feature type="signal peptide" evidence="1">
    <location>
        <begin position="1"/>
        <end position="25"/>
    </location>
</feature>
<reference evidence="3 4" key="1">
    <citation type="journal article" date="2018" name="Nat. Genet.">
        <title>Extensive intraspecific gene order and gene structural variations between Mo17 and other maize genomes.</title>
        <authorList>
            <person name="Sun S."/>
            <person name="Zhou Y."/>
            <person name="Chen J."/>
            <person name="Shi J."/>
            <person name="Zhao H."/>
            <person name="Zhao H."/>
            <person name="Song W."/>
            <person name="Zhang M."/>
            <person name="Cui Y."/>
            <person name="Dong X."/>
            <person name="Liu H."/>
            <person name="Ma X."/>
            <person name="Jiao Y."/>
            <person name="Wang B."/>
            <person name="Wei X."/>
            <person name="Stein J.C."/>
            <person name="Glaubitz J.C."/>
            <person name="Lu F."/>
            <person name="Yu G."/>
            <person name="Liang C."/>
            <person name="Fengler K."/>
            <person name="Li B."/>
            <person name="Rafalski A."/>
            <person name="Schnable P.S."/>
            <person name="Ware D.H."/>
            <person name="Buckler E.S."/>
            <person name="Lai J."/>
        </authorList>
    </citation>
    <scope>NUCLEOTIDE SEQUENCE [LARGE SCALE GENOMIC DNA]</scope>
    <source>
        <strain evidence="4">cv. Missouri 17</strain>
        <tissue evidence="3">Seedling</tissue>
    </source>
</reference>
<dbReference type="Proteomes" id="UP000251960">
    <property type="component" value="Chromosome 5"/>
</dbReference>